<gene>
    <name evidence="1" type="ORF">MML48_2g00016835</name>
</gene>
<organism evidence="1 2">
    <name type="scientific">Holotrichia oblita</name>
    <name type="common">Chafer beetle</name>
    <dbReference type="NCBI Taxonomy" id="644536"/>
    <lineage>
        <taxon>Eukaryota</taxon>
        <taxon>Metazoa</taxon>
        <taxon>Ecdysozoa</taxon>
        <taxon>Arthropoda</taxon>
        <taxon>Hexapoda</taxon>
        <taxon>Insecta</taxon>
        <taxon>Pterygota</taxon>
        <taxon>Neoptera</taxon>
        <taxon>Endopterygota</taxon>
        <taxon>Coleoptera</taxon>
        <taxon>Polyphaga</taxon>
        <taxon>Scarabaeiformia</taxon>
        <taxon>Scarabaeidae</taxon>
        <taxon>Melolonthinae</taxon>
        <taxon>Holotrichia</taxon>
    </lineage>
</organism>
<protein>
    <submittedName>
        <fullName evidence="1">Arthropod cardioacceleratory peptide 2a</fullName>
    </submittedName>
</protein>
<dbReference type="Proteomes" id="UP001056778">
    <property type="component" value="Chromosome 2"/>
</dbReference>
<proteinExistence type="predicted"/>
<accession>A0ACB9TPM9</accession>
<evidence type="ECO:0000313" key="2">
    <source>
        <dbReference type="Proteomes" id="UP001056778"/>
    </source>
</evidence>
<keyword evidence="2" id="KW-1185">Reference proteome</keyword>
<dbReference type="EMBL" id="CM043016">
    <property type="protein sequence ID" value="KAI4468878.1"/>
    <property type="molecule type" value="Genomic_DNA"/>
</dbReference>
<comment type="caution">
    <text evidence="1">The sequence shown here is derived from an EMBL/GenBank/DDBJ whole genome shotgun (WGS) entry which is preliminary data.</text>
</comment>
<evidence type="ECO:0000313" key="1">
    <source>
        <dbReference type="EMBL" id="KAI4468878.1"/>
    </source>
</evidence>
<reference evidence="1" key="1">
    <citation type="submission" date="2022-04" db="EMBL/GenBank/DDBJ databases">
        <title>Chromosome-scale genome assembly of Holotrichia oblita Faldermann.</title>
        <authorList>
            <person name="Rongchong L."/>
        </authorList>
    </citation>
    <scope>NUCLEOTIDE SEQUENCE</scope>
    <source>
        <strain evidence="1">81SQS9</strain>
    </source>
</reference>
<name>A0ACB9TPM9_HOLOL</name>
<sequence>MDLLMMNIEVFSDEEEDEIFELIRTPYTIKYRPNYMVELDDIIFYSRFRLKKVTATILLEEIQQQVQVQWNHFYSSFTGGDNAELFRNRKWFFSINTQVVCDHNLKAIDCHNFQQNLFRVYRN</sequence>